<dbReference type="InterPro" id="IPR000688">
    <property type="entry name" value="HypA/HybF"/>
</dbReference>
<evidence type="ECO:0000256" key="4">
    <source>
        <dbReference type="HAMAP-Rule" id="MF_00213"/>
    </source>
</evidence>
<dbReference type="PANTHER" id="PTHR34535:SF3">
    <property type="entry name" value="HYDROGENASE MATURATION FACTOR HYPA"/>
    <property type="match status" value="1"/>
</dbReference>
<feature type="binding site" evidence="4">
    <location>
        <position position="78"/>
    </location>
    <ligand>
        <name>Zn(2+)</name>
        <dbReference type="ChEBI" id="CHEBI:29105"/>
    </ligand>
</feature>
<dbReference type="HAMAP" id="MF_00213">
    <property type="entry name" value="HypA_HybF"/>
    <property type="match status" value="1"/>
</dbReference>
<evidence type="ECO:0000313" key="5">
    <source>
        <dbReference type="EMBL" id="SAI84826.1"/>
    </source>
</evidence>
<dbReference type="Gene3D" id="3.30.2320.80">
    <property type="match status" value="1"/>
</dbReference>
<dbReference type="PANTHER" id="PTHR34535">
    <property type="entry name" value="HYDROGENASE MATURATION FACTOR HYPA"/>
    <property type="match status" value="1"/>
</dbReference>
<name>A0A157T0S6_SACSO</name>
<keyword evidence="1 4" id="KW-0533">Nickel</keyword>
<dbReference type="GO" id="GO:0016151">
    <property type="term" value="F:nickel cation binding"/>
    <property type="evidence" value="ECO:0007669"/>
    <property type="project" value="UniProtKB-UniRule"/>
</dbReference>
<evidence type="ECO:0000256" key="2">
    <source>
        <dbReference type="ARBA" id="ARBA00022723"/>
    </source>
</evidence>
<evidence type="ECO:0000313" key="6">
    <source>
        <dbReference type="Proteomes" id="UP000076770"/>
    </source>
</evidence>
<comment type="similarity">
    <text evidence="4">Belongs to the HypA/HybF family.</text>
</comment>
<dbReference type="GO" id="GO:0008270">
    <property type="term" value="F:zinc ion binding"/>
    <property type="evidence" value="ECO:0007669"/>
    <property type="project" value="UniProtKB-UniRule"/>
</dbReference>
<dbReference type="GO" id="GO:0051604">
    <property type="term" value="P:protein maturation"/>
    <property type="evidence" value="ECO:0007669"/>
    <property type="project" value="InterPro"/>
</dbReference>
<proteinExistence type="inferred from homology"/>
<feature type="binding site" evidence="4">
    <location>
        <position position="120"/>
    </location>
    <ligand>
        <name>Zn(2+)</name>
        <dbReference type="ChEBI" id="CHEBI:29105"/>
    </ligand>
</feature>
<dbReference type="Proteomes" id="UP000076770">
    <property type="component" value="Chromosome i"/>
</dbReference>
<comment type="function">
    <text evidence="4">Involved in the maturation of [NiFe] hydrogenases. Required for nickel insertion into the metal center of the hydrogenase.</text>
</comment>
<feature type="binding site" evidence="4">
    <location>
        <position position="10"/>
    </location>
    <ligand>
        <name>Ni(2+)</name>
        <dbReference type="ChEBI" id="CHEBI:49786"/>
    </ligand>
</feature>
<sequence length="151" mass="17544">MCRKQFNTMHEWSIAYSIVKTLTDNFNKKVLKTTLVIPHFSFLDLEILKDAFNELKKENGITQDAELEIKIAKPRFRCMNCNREFSLSDVENQLSNVRNQYGEEYPLHLMPELFPTFLKCPYCGSHDIEAKGQEIYIENVVEESGSVARTS</sequence>
<evidence type="ECO:0000256" key="3">
    <source>
        <dbReference type="ARBA" id="ARBA00022833"/>
    </source>
</evidence>
<feature type="binding site" evidence="4">
    <location>
        <position position="123"/>
    </location>
    <ligand>
        <name>Zn(2+)</name>
        <dbReference type="ChEBI" id="CHEBI:29105"/>
    </ligand>
</feature>
<dbReference type="EMBL" id="LT549890">
    <property type="protein sequence ID" value="SAI84826.1"/>
    <property type="molecule type" value="Genomic_DNA"/>
</dbReference>
<evidence type="ECO:0000256" key="1">
    <source>
        <dbReference type="ARBA" id="ARBA00022596"/>
    </source>
</evidence>
<dbReference type="PATRIC" id="fig|2287.9.peg.1291"/>
<keyword evidence="2 4" id="KW-0479">Metal-binding</keyword>
<accession>A0A157T0S6</accession>
<dbReference type="AlphaFoldDB" id="A0A157T0S6"/>
<protein>
    <recommendedName>
        <fullName evidence="4">Hydrogenase maturation factor HypA</fullName>
    </recommendedName>
</protein>
<dbReference type="Pfam" id="PF01155">
    <property type="entry name" value="HypA"/>
    <property type="match status" value="1"/>
</dbReference>
<feature type="binding site" evidence="4">
    <location>
        <position position="81"/>
    </location>
    <ligand>
        <name>Zn(2+)</name>
        <dbReference type="ChEBI" id="CHEBI:29105"/>
    </ligand>
</feature>
<dbReference type="PIRSF" id="PIRSF004761">
    <property type="entry name" value="Hydrgn_mat_HypA"/>
    <property type="match status" value="1"/>
</dbReference>
<reference evidence="6" key="1">
    <citation type="submission" date="2016-04" db="EMBL/GenBank/DDBJ databases">
        <authorList>
            <person name="Shah S.A."/>
            <person name="Garrett R.A."/>
        </authorList>
    </citation>
    <scope>NUCLEOTIDE SEQUENCE [LARGE SCALE GENOMIC DNA]</scope>
    <source>
        <strain evidence="6">ATCC 35091 / DSM 1616 / JCM 8930 / NBRC 15331 / P1</strain>
    </source>
</reference>
<keyword evidence="3 4" id="KW-0862">Zinc</keyword>
<gene>
    <name evidence="4" type="primary">hypA</name>
    <name evidence="5" type="ORF">SSOP1_1272</name>
</gene>
<organism evidence="5 6">
    <name type="scientific">Saccharolobus solfataricus</name>
    <name type="common">Sulfolobus solfataricus</name>
    <dbReference type="NCBI Taxonomy" id="2287"/>
    <lineage>
        <taxon>Archaea</taxon>
        <taxon>Thermoproteota</taxon>
        <taxon>Thermoprotei</taxon>
        <taxon>Sulfolobales</taxon>
        <taxon>Sulfolobaceae</taxon>
        <taxon>Saccharolobus</taxon>
    </lineage>
</organism>